<evidence type="ECO:0000313" key="1">
    <source>
        <dbReference type="EMBL" id="CAK7210152.1"/>
    </source>
</evidence>
<keyword evidence="2" id="KW-1185">Reference proteome</keyword>
<dbReference type="EMBL" id="CAWUHD010000004">
    <property type="protein sequence ID" value="CAK7210152.1"/>
    <property type="molecule type" value="Genomic_DNA"/>
</dbReference>
<proteinExistence type="predicted"/>
<accession>A0ABP0ASC5</accession>
<organism evidence="1 2">
    <name type="scientific">Sporothrix eucalyptigena</name>
    <dbReference type="NCBI Taxonomy" id="1812306"/>
    <lineage>
        <taxon>Eukaryota</taxon>
        <taxon>Fungi</taxon>
        <taxon>Dikarya</taxon>
        <taxon>Ascomycota</taxon>
        <taxon>Pezizomycotina</taxon>
        <taxon>Sordariomycetes</taxon>
        <taxon>Sordariomycetidae</taxon>
        <taxon>Ophiostomatales</taxon>
        <taxon>Ophiostomataceae</taxon>
        <taxon>Sporothrix</taxon>
    </lineage>
</organism>
<evidence type="ECO:0000313" key="2">
    <source>
        <dbReference type="Proteomes" id="UP001642482"/>
    </source>
</evidence>
<reference evidence="1 2" key="1">
    <citation type="submission" date="2024-01" db="EMBL/GenBank/DDBJ databases">
        <authorList>
            <person name="Allen C."/>
            <person name="Tagirdzhanova G."/>
        </authorList>
    </citation>
    <scope>NUCLEOTIDE SEQUENCE [LARGE SCALE GENOMIC DNA]</scope>
</reference>
<gene>
    <name evidence="1" type="ORF">SEUCBS140593_000733</name>
</gene>
<sequence>MIRFLLVAPADVDKPDMTNKLQRLARRKNGLGGVILFLLANDDGDGHNMAAYSQIQIDLRDTDLSILPLMAVATLPATVAAFCSQFTMPLRADYCTSPDNTLHDLLRMYFGDPVPLSLDGAKRLVAATEEAAHHRPSGNATLQDVVRFCSGLETRGPHRLADLLGVEDAARLADF</sequence>
<dbReference type="Proteomes" id="UP001642482">
    <property type="component" value="Unassembled WGS sequence"/>
</dbReference>
<comment type="caution">
    <text evidence="1">The sequence shown here is derived from an EMBL/GenBank/DDBJ whole genome shotgun (WGS) entry which is preliminary data.</text>
</comment>
<protein>
    <recommendedName>
        <fullName evidence="3">Centromere protein M</fullName>
    </recommendedName>
</protein>
<name>A0ABP0ASC5_9PEZI</name>
<evidence type="ECO:0008006" key="3">
    <source>
        <dbReference type="Google" id="ProtNLM"/>
    </source>
</evidence>